<evidence type="ECO:0000256" key="5">
    <source>
        <dbReference type="ARBA" id="ARBA00023180"/>
    </source>
</evidence>
<dbReference type="InterPro" id="IPR000585">
    <property type="entry name" value="Hemopexin-like_dom"/>
</dbReference>
<comment type="subcellular location">
    <subcellularLocation>
        <location evidence="1">Secreted</location>
    </subcellularLocation>
</comment>
<evidence type="ECO:0000259" key="7">
    <source>
        <dbReference type="PROSITE" id="PS51412"/>
    </source>
</evidence>
<dbReference type="SMART" id="SM00120">
    <property type="entry name" value="HX"/>
    <property type="match status" value="4"/>
</dbReference>
<dbReference type="SUPFAM" id="SSF50923">
    <property type="entry name" value="Hemopexin-like domain"/>
    <property type="match status" value="1"/>
</dbReference>
<dbReference type="PANTHER" id="PTHR22917:SF6">
    <property type="entry name" value="EG:8D8.2 PROTEIN-RELATED"/>
    <property type="match status" value="1"/>
</dbReference>
<organism evidence="8 9">
    <name type="scientific">Melittangium boletus DSM 14713</name>
    <dbReference type="NCBI Taxonomy" id="1294270"/>
    <lineage>
        <taxon>Bacteria</taxon>
        <taxon>Pseudomonadati</taxon>
        <taxon>Myxococcota</taxon>
        <taxon>Myxococcia</taxon>
        <taxon>Myxococcales</taxon>
        <taxon>Cystobacterineae</taxon>
        <taxon>Archangiaceae</taxon>
        <taxon>Melittangium</taxon>
    </lineage>
</organism>
<dbReference type="Proteomes" id="UP000217289">
    <property type="component" value="Chromosome"/>
</dbReference>
<dbReference type="RefSeq" id="WP_170115548.1">
    <property type="nucleotide sequence ID" value="NZ_CP022163.1"/>
</dbReference>
<dbReference type="PROSITE" id="PS51412">
    <property type="entry name" value="MACPF_2"/>
    <property type="match status" value="1"/>
</dbReference>
<dbReference type="InterPro" id="IPR036375">
    <property type="entry name" value="Hemopexin-like_dom_sf"/>
</dbReference>
<evidence type="ECO:0000313" key="9">
    <source>
        <dbReference type="Proteomes" id="UP000217289"/>
    </source>
</evidence>
<dbReference type="Pfam" id="PF01823">
    <property type="entry name" value="MACPF"/>
    <property type="match status" value="1"/>
</dbReference>
<dbReference type="PANTHER" id="PTHR22917">
    <property type="entry name" value="HEMOPEXIN DOMAIN-CONTAINING PROTEIN"/>
    <property type="match status" value="1"/>
</dbReference>
<dbReference type="Pfam" id="PF00045">
    <property type="entry name" value="Hemopexin"/>
    <property type="match status" value="3"/>
</dbReference>
<evidence type="ECO:0000313" key="8">
    <source>
        <dbReference type="EMBL" id="ATB30411.1"/>
    </source>
</evidence>
<dbReference type="InterPro" id="IPR051298">
    <property type="entry name" value="Heme_transport/Cell_adhesion"/>
</dbReference>
<dbReference type="GO" id="GO:0005576">
    <property type="term" value="C:extracellular region"/>
    <property type="evidence" value="ECO:0007669"/>
    <property type="project" value="UniProtKB-SubCell"/>
</dbReference>
<keyword evidence="5" id="KW-0325">Glycoprotein</keyword>
<evidence type="ECO:0000256" key="1">
    <source>
        <dbReference type="ARBA" id="ARBA00004613"/>
    </source>
</evidence>
<gene>
    <name evidence="8" type="ORF">MEBOL_003872</name>
</gene>
<accession>A0A250IGX5</accession>
<dbReference type="AlphaFoldDB" id="A0A250IGX5"/>
<dbReference type="PROSITE" id="PS51642">
    <property type="entry name" value="HEMOPEXIN_2"/>
    <property type="match status" value="4"/>
</dbReference>
<dbReference type="InterPro" id="IPR020864">
    <property type="entry name" value="MACPF"/>
</dbReference>
<keyword evidence="3" id="KW-0732">Signal</keyword>
<name>A0A250IGX5_9BACT</name>
<dbReference type="CDD" id="cd00094">
    <property type="entry name" value="HX"/>
    <property type="match status" value="1"/>
</dbReference>
<keyword evidence="4" id="KW-0677">Repeat</keyword>
<dbReference type="EMBL" id="CP022163">
    <property type="protein sequence ID" value="ATB30411.1"/>
    <property type="molecule type" value="Genomic_DNA"/>
</dbReference>
<feature type="region of interest" description="Disordered" evidence="6">
    <location>
        <begin position="1"/>
        <end position="58"/>
    </location>
</feature>
<keyword evidence="2" id="KW-0964">Secreted</keyword>
<evidence type="ECO:0000256" key="4">
    <source>
        <dbReference type="ARBA" id="ARBA00022737"/>
    </source>
</evidence>
<evidence type="ECO:0000256" key="2">
    <source>
        <dbReference type="ARBA" id="ARBA00022525"/>
    </source>
</evidence>
<feature type="domain" description="MACPF" evidence="7">
    <location>
        <begin position="45"/>
        <end position="356"/>
    </location>
</feature>
<sequence>MPKTTRADHPESPVKAGARDGADLATPPSLPEVLPVPAKQETAAGHKTSSKEPRPLPGLEVVGRGIHLRPYQPYSLAQLLFRRKEFRPISFKETRDSYSLPVGYEVNDSPPFPMNESLNQVLIEESWDRFETQMSMDASLTLSNTPFSVSASSGWNNRLRSEQDAYYAVRSSFVPLWTVYIPDPSDCIEEIREPSIPAPFSHRHRRAYDEFFGRYGSHYVRRAWVGGKSTLIFTVLKSSSLSKEDIQAGIKASFGGQDSASNMKGEASREKLKNSSQCTVIGKGGDEVSLAAMSSLDAQAYDGWLKTIPKNPQVIELDVAGIWTLVRDPNKAAALMEAYKESVSFDPITAVFELGREIYFLRGSWFVRYDRDKKVTQVPQPLSDLMPNLEEHGFDRIDTAFRGKDLVSPSGEKLDRKLFIFRHNRFIRFDVDTRQMDAGYPRLISEGWPGVPFDRIDAVLVTGHDTVYFFLGNQYVRFNPLKNRVDEGYPQPLSKRWVGVTFDRLDAAMYWGSGQAYFFKGNQQIRYDLANYRADPGFPKYIIGNYVEDWKFVDD</sequence>
<dbReference type="InterPro" id="IPR018487">
    <property type="entry name" value="Hemopexin-like_repeat"/>
</dbReference>
<dbReference type="KEGG" id="mbd:MEBOL_003872"/>
<proteinExistence type="predicted"/>
<keyword evidence="9" id="KW-1185">Reference proteome</keyword>
<dbReference type="Gene3D" id="2.110.10.10">
    <property type="entry name" value="Hemopexin-like domain"/>
    <property type="match status" value="2"/>
</dbReference>
<dbReference type="SMART" id="SM00457">
    <property type="entry name" value="MACPF"/>
    <property type="match status" value="1"/>
</dbReference>
<evidence type="ECO:0000256" key="6">
    <source>
        <dbReference type="SAM" id="MobiDB-lite"/>
    </source>
</evidence>
<evidence type="ECO:0000256" key="3">
    <source>
        <dbReference type="ARBA" id="ARBA00022729"/>
    </source>
</evidence>
<feature type="compositionally biased region" description="Basic and acidic residues" evidence="6">
    <location>
        <begin position="1"/>
        <end position="22"/>
    </location>
</feature>
<protein>
    <submittedName>
        <fullName evidence="8">Hemopexin</fullName>
    </submittedName>
</protein>
<reference evidence="8 9" key="1">
    <citation type="submission" date="2017-06" db="EMBL/GenBank/DDBJ databases">
        <authorList>
            <person name="Kim H.J."/>
            <person name="Triplett B.A."/>
        </authorList>
    </citation>
    <scope>NUCLEOTIDE SEQUENCE [LARGE SCALE GENOMIC DNA]</scope>
    <source>
        <strain evidence="8 9">DSM 14713</strain>
    </source>
</reference>